<dbReference type="GO" id="GO:0016773">
    <property type="term" value="F:phosphotransferase activity, alcohol group as acceptor"/>
    <property type="evidence" value="ECO:0007669"/>
    <property type="project" value="InterPro"/>
</dbReference>
<organism evidence="4">
    <name type="scientific">marine sediment metagenome</name>
    <dbReference type="NCBI Taxonomy" id="412755"/>
    <lineage>
        <taxon>unclassified sequences</taxon>
        <taxon>metagenomes</taxon>
        <taxon>ecological metagenomes</taxon>
    </lineage>
</organism>
<evidence type="ECO:0000256" key="2">
    <source>
        <dbReference type="ARBA" id="ARBA00022777"/>
    </source>
</evidence>
<dbReference type="GO" id="GO:0016301">
    <property type="term" value="F:kinase activity"/>
    <property type="evidence" value="ECO:0007669"/>
    <property type="project" value="UniProtKB-KW"/>
</dbReference>
<evidence type="ECO:0000256" key="1">
    <source>
        <dbReference type="ARBA" id="ARBA00022679"/>
    </source>
</evidence>
<dbReference type="InterPro" id="IPR018485">
    <property type="entry name" value="FGGY_C"/>
</dbReference>
<evidence type="ECO:0000259" key="3">
    <source>
        <dbReference type="Pfam" id="PF02782"/>
    </source>
</evidence>
<comment type="caution">
    <text evidence="4">The sequence shown here is derived from an EMBL/GenBank/DDBJ whole genome shotgun (WGS) entry which is preliminary data.</text>
</comment>
<dbReference type="SUPFAM" id="SSF53067">
    <property type="entry name" value="Actin-like ATPase domain"/>
    <property type="match status" value="1"/>
</dbReference>
<keyword evidence="2" id="KW-0418">Kinase</keyword>
<name>X1VZ63_9ZZZZ</name>
<feature type="domain" description="Carbohydrate kinase FGGY C-terminal" evidence="3">
    <location>
        <begin position="4"/>
        <end position="115"/>
    </location>
</feature>
<keyword evidence="1" id="KW-0808">Transferase</keyword>
<feature type="non-terminal residue" evidence="4">
    <location>
        <position position="153"/>
    </location>
</feature>
<evidence type="ECO:0000313" key="4">
    <source>
        <dbReference type="EMBL" id="GAJ17905.1"/>
    </source>
</evidence>
<dbReference type="InterPro" id="IPR043129">
    <property type="entry name" value="ATPase_NBD"/>
</dbReference>
<dbReference type="Pfam" id="PF02782">
    <property type="entry name" value="FGGY_C"/>
    <property type="match status" value="1"/>
</dbReference>
<proteinExistence type="predicted"/>
<dbReference type="EMBL" id="BARW01039092">
    <property type="protein sequence ID" value="GAJ17905.1"/>
    <property type="molecule type" value="Genomic_DNA"/>
</dbReference>
<dbReference type="InterPro" id="IPR018483">
    <property type="entry name" value="Carb_kinase_FGGY_CS"/>
</dbReference>
<dbReference type="Gene3D" id="3.30.420.40">
    <property type="match status" value="1"/>
</dbReference>
<dbReference type="GO" id="GO:0005975">
    <property type="term" value="P:carbohydrate metabolic process"/>
    <property type="evidence" value="ECO:0007669"/>
    <property type="project" value="InterPro"/>
</dbReference>
<dbReference type="AlphaFoldDB" id="X1VZ63"/>
<gene>
    <name evidence="4" type="ORF">S12H4_59710</name>
</gene>
<protein>
    <recommendedName>
        <fullName evidence="3">Carbohydrate kinase FGGY C-terminal domain-containing protein</fullName>
    </recommendedName>
</protein>
<sequence>KMNPLIFLPYIEGERSPIWDSRARGIFFGLNSQHSKFDFYRAILEGIGFSILQNFEILRSISNKDNIPDYLRVSGGGAENNHLNQIKADILGKKVVTTKFCESGLLGGAILVMMGLKIYSFNEAVKKMVHIDRIFQPNMEKHHHYYSRLFPIY</sequence>
<accession>X1VZ63</accession>
<dbReference type="InterPro" id="IPR050406">
    <property type="entry name" value="FGGY_Carb_Kinase"/>
</dbReference>
<reference evidence="4" key="1">
    <citation type="journal article" date="2014" name="Front. Microbiol.">
        <title>High frequency of phylogenetically diverse reductive dehalogenase-homologous genes in deep subseafloor sedimentary metagenomes.</title>
        <authorList>
            <person name="Kawai M."/>
            <person name="Futagami T."/>
            <person name="Toyoda A."/>
            <person name="Takaki Y."/>
            <person name="Nishi S."/>
            <person name="Hori S."/>
            <person name="Arai W."/>
            <person name="Tsubouchi T."/>
            <person name="Morono Y."/>
            <person name="Uchiyama I."/>
            <person name="Ito T."/>
            <person name="Fujiyama A."/>
            <person name="Inagaki F."/>
            <person name="Takami H."/>
        </authorList>
    </citation>
    <scope>NUCLEOTIDE SEQUENCE</scope>
    <source>
        <strain evidence="4">Expedition CK06-06</strain>
    </source>
</reference>
<feature type="non-terminal residue" evidence="4">
    <location>
        <position position="1"/>
    </location>
</feature>
<dbReference type="PANTHER" id="PTHR43095:SF2">
    <property type="entry name" value="GLUCONOKINASE"/>
    <property type="match status" value="1"/>
</dbReference>
<dbReference type="PROSITE" id="PS00445">
    <property type="entry name" value="FGGY_KINASES_2"/>
    <property type="match status" value="1"/>
</dbReference>
<dbReference type="PANTHER" id="PTHR43095">
    <property type="entry name" value="SUGAR KINASE"/>
    <property type="match status" value="1"/>
</dbReference>